<feature type="compositionally biased region" description="Polar residues" evidence="1">
    <location>
        <begin position="18"/>
        <end position="27"/>
    </location>
</feature>
<dbReference type="Proteomes" id="UP000215914">
    <property type="component" value="Unassembled WGS sequence"/>
</dbReference>
<evidence type="ECO:0000256" key="1">
    <source>
        <dbReference type="SAM" id="MobiDB-lite"/>
    </source>
</evidence>
<protein>
    <submittedName>
        <fullName evidence="2">Uncharacterized protein</fullName>
    </submittedName>
</protein>
<proteinExistence type="predicted"/>
<comment type="caution">
    <text evidence="2">The sequence shown here is derived from an EMBL/GenBank/DDBJ whole genome shotgun (WGS) entry which is preliminary data.</text>
</comment>
<keyword evidence="3" id="KW-1185">Reference proteome</keyword>
<dbReference type="AlphaFoldDB" id="A0A9K3JMP1"/>
<reference evidence="2" key="1">
    <citation type="journal article" date="2017" name="Nature">
        <title>The sunflower genome provides insights into oil metabolism, flowering and Asterid evolution.</title>
        <authorList>
            <person name="Badouin H."/>
            <person name="Gouzy J."/>
            <person name="Grassa C.J."/>
            <person name="Murat F."/>
            <person name="Staton S.E."/>
            <person name="Cottret L."/>
            <person name="Lelandais-Briere C."/>
            <person name="Owens G.L."/>
            <person name="Carrere S."/>
            <person name="Mayjonade B."/>
            <person name="Legrand L."/>
            <person name="Gill N."/>
            <person name="Kane N.C."/>
            <person name="Bowers J.E."/>
            <person name="Hubner S."/>
            <person name="Bellec A."/>
            <person name="Berard A."/>
            <person name="Berges H."/>
            <person name="Blanchet N."/>
            <person name="Boniface M.C."/>
            <person name="Brunel D."/>
            <person name="Catrice O."/>
            <person name="Chaidir N."/>
            <person name="Claudel C."/>
            <person name="Donnadieu C."/>
            <person name="Faraut T."/>
            <person name="Fievet G."/>
            <person name="Helmstetter N."/>
            <person name="King M."/>
            <person name="Knapp S.J."/>
            <person name="Lai Z."/>
            <person name="Le Paslier M.C."/>
            <person name="Lippi Y."/>
            <person name="Lorenzon L."/>
            <person name="Mandel J.R."/>
            <person name="Marage G."/>
            <person name="Marchand G."/>
            <person name="Marquand E."/>
            <person name="Bret-Mestries E."/>
            <person name="Morien E."/>
            <person name="Nambeesan S."/>
            <person name="Nguyen T."/>
            <person name="Pegot-Espagnet P."/>
            <person name="Pouilly N."/>
            <person name="Raftis F."/>
            <person name="Sallet E."/>
            <person name="Schiex T."/>
            <person name="Thomas J."/>
            <person name="Vandecasteele C."/>
            <person name="Vares D."/>
            <person name="Vear F."/>
            <person name="Vautrin S."/>
            <person name="Crespi M."/>
            <person name="Mangin B."/>
            <person name="Burke J.M."/>
            <person name="Salse J."/>
            <person name="Munos S."/>
            <person name="Vincourt P."/>
            <person name="Rieseberg L.H."/>
            <person name="Langlade N.B."/>
        </authorList>
    </citation>
    <scope>NUCLEOTIDE SEQUENCE</scope>
    <source>
        <tissue evidence="2">Leaves</tissue>
    </source>
</reference>
<evidence type="ECO:0000313" key="2">
    <source>
        <dbReference type="EMBL" id="KAF5818024.1"/>
    </source>
</evidence>
<organism evidence="2 3">
    <name type="scientific">Helianthus annuus</name>
    <name type="common">Common sunflower</name>
    <dbReference type="NCBI Taxonomy" id="4232"/>
    <lineage>
        <taxon>Eukaryota</taxon>
        <taxon>Viridiplantae</taxon>
        <taxon>Streptophyta</taxon>
        <taxon>Embryophyta</taxon>
        <taxon>Tracheophyta</taxon>
        <taxon>Spermatophyta</taxon>
        <taxon>Magnoliopsida</taxon>
        <taxon>eudicotyledons</taxon>
        <taxon>Gunneridae</taxon>
        <taxon>Pentapetalae</taxon>
        <taxon>asterids</taxon>
        <taxon>campanulids</taxon>
        <taxon>Asterales</taxon>
        <taxon>Asteraceae</taxon>
        <taxon>Asteroideae</taxon>
        <taxon>Heliantheae alliance</taxon>
        <taxon>Heliantheae</taxon>
        <taxon>Helianthus</taxon>
    </lineage>
</organism>
<reference evidence="2" key="2">
    <citation type="submission" date="2020-06" db="EMBL/GenBank/DDBJ databases">
        <title>Helianthus annuus Genome sequencing and assembly Release 2.</title>
        <authorList>
            <person name="Gouzy J."/>
            <person name="Langlade N."/>
            <person name="Munos S."/>
        </authorList>
    </citation>
    <scope>NUCLEOTIDE SEQUENCE</scope>
    <source>
        <tissue evidence="2">Leaves</tissue>
    </source>
</reference>
<dbReference type="EMBL" id="MNCJ02000317">
    <property type="protein sequence ID" value="KAF5818024.1"/>
    <property type="molecule type" value="Genomic_DNA"/>
</dbReference>
<dbReference type="PANTHER" id="PTHR35475:SF1">
    <property type="entry name" value="WD REPEAT PROTEIN"/>
    <property type="match status" value="1"/>
</dbReference>
<gene>
    <name evidence="2" type="ORF">HanXRQr2_Chr02g0059971</name>
</gene>
<sequence length="67" mass="7445">MVEIEESTVTTTSKQEESQPLLNSSLESKPRSKSVRTKVPEVKVHLFQSGEGPIDTFKTPLGGWDQD</sequence>
<accession>A0A9K3JMP1</accession>
<feature type="region of interest" description="Disordered" evidence="1">
    <location>
        <begin position="1"/>
        <end position="37"/>
    </location>
</feature>
<dbReference type="Gramene" id="mRNA:HanXRQr2_Chr02g0059971">
    <property type="protein sequence ID" value="CDS:HanXRQr2_Chr02g0059971.1"/>
    <property type="gene ID" value="HanXRQr2_Chr02g0059971"/>
</dbReference>
<evidence type="ECO:0000313" key="3">
    <source>
        <dbReference type="Proteomes" id="UP000215914"/>
    </source>
</evidence>
<name>A0A9K3JMP1_HELAN</name>
<dbReference type="PANTHER" id="PTHR35475">
    <property type="entry name" value="WD REPEAT PROTEIN"/>
    <property type="match status" value="1"/>
</dbReference>